<evidence type="ECO:0000256" key="4">
    <source>
        <dbReference type="ARBA" id="ARBA00022801"/>
    </source>
</evidence>
<dbReference type="PANTHER" id="PTHR11452">
    <property type="entry name" value="ALPHA-GALACTOSIDASE/ALPHA-N-ACETYLGALACTOSAMINIDASE"/>
    <property type="match status" value="1"/>
</dbReference>
<evidence type="ECO:0000256" key="7">
    <source>
        <dbReference type="ARBA" id="ARBA00023180"/>
    </source>
</evidence>
<dbReference type="SUPFAM" id="SSF51011">
    <property type="entry name" value="Glycosyl hydrolase domain"/>
    <property type="match status" value="1"/>
</dbReference>
<reference evidence="13" key="1">
    <citation type="submission" date="2024-06" db="EMBL/GenBank/DDBJ databases">
        <authorList>
            <person name="Liu X."/>
            <person name="Lenzi L."/>
            <person name="Haldenby T S."/>
            <person name="Uol C."/>
        </authorList>
    </citation>
    <scope>NUCLEOTIDE SEQUENCE</scope>
</reference>
<evidence type="ECO:0000256" key="10">
    <source>
        <dbReference type="RuleBase" id="RU361168"/>
    </source>
</evidence>
<dbReference type="Gene3D" id="2.60.40.1180">
    <property type="entry name" value="Golgi alpha-mannosidase II"/>
    <property type="match status" value="1"/>
</dbReference>
<dbReference type="InterPro" id="IPR013785">
    <property type="entry name" value="Aldolase_TIM"/>
</dbReference>
<dbReference type="EC" id="3.2.1.-" evidence="10"/>
<dbReference type="GO" id="GO:0005764">
    <property type="term" value="C:lysosome"/>
    <property type="evidence" value="ECO:0007669"/>
    <property type="project" value="UniProtKB-SubCell"/>
</dbReference>
<dbReference type="Pfam" id="PF17450">
    <property type="entry name" value="Melibiase_2_C"/>
    <property type="match status" value="1"/>
</dbReference>
<proteinExistence type="inferred from homology"/>
<dbReference type="GO" id="GO:0009311">
    <property type="term" value="P:oligosaccharide metabolic process"/>
    <property type="evidence" value="ECO:0007669"/>
    <property type="project" value="TreeGrafter"/>
</dbReference>
<keyword evidence="4 10" id="KW-0378">Hydrolase</keyword>
<accession>A0AAV2TA60</accession>
<comment type="caution">
    <text evidence="13">The sequence shown here is derived from an EMBL/GenBank/DDBJ whole genome shotgun (WGS) entry which is preliminary data.</text>
</comment>
<dbReference type="InterPro" id="IPR013780">
    <property type="entry name" value="Glyco_hydro_b"/>
</dbReference>
<dbReference type="GO" id="GO:0004557">
    <property type="term" value="F:alpha-galactosidase activity"/>
    <property type="evidence" value="ECO:0007669"/>
    <property type="project" value="TreeGrafter"/>
</dbReference>
<dbReference type="Gene3D" id="3.20.20.70">
    <property type="entry name" value="Aldolase class I"/>
    <property type="match status" value="1"/>
</dbReference>
<evidence type="ECO:0000256" key="11">
    <source>
        <dbReference type="SAM" id="SignalP"/>
    </source>
</evidence>
<dbReference type="PANTHER" id="PTHR11452:SF83">
    <property type="entry name" value="ALPHA-GALACTOSIDASE"/>
    <property type="match status" value="1"/>
</dbReference>
<comment type="subcellular location">
    <subcellularLocation>
        <location evidence="1">Lysosome</location>
    </subcellularLocation>
</comment>
<dbReference type="InterPro" id="IPR002241">
    <property type="entry name" value="Glyco_hydro_27"/>
</dbReference>
<evidence type="ECO:0000259" key="12">
    <source>
        <dbReference type="Pfam" id="PF17450"/>
    </source>
</evidence>
<keyword evidence="8" id="KW-0458">Lysosome</keyword>
<feature type="signal peptide" evidence="11">
    <location>
        <begin position="1"/>
        <end position="26"/>
    </location>
</feature>
<protein>
    <recommendedName>
        <fullName evidence="10">Alpha-galactosidase</fullName>
        <ecNumber evidence="10">3.2.1.-</ecNumber>
    </recommendedName>
</protein>
<feature type="domain" description="Alpha galactosidase A C-terminal" evidence="12">
    <location>
        <begin position="328"/>
        <end position="407"/>
    </location>
</feature>
<evidence type="ECO:0000256" key="9">
    <source>
        <dbReference type="ARBA" id="ARBA00023295"/>
    </source>
</evidence>
<dbReference type="CDD" id="cd14792">
    <property type="entry name" value="GH27"/>
    <property type="match status" value="1"/>
</dbReference>
<keyword evidence="9 10" id="KW-0326">Glycosidase</keyword>
<keyword evidence="11" id="KW-0732">Signal</keyword>
<comment type="similarity">
    <text evidence="2 10">Belongs to the glycosyl hydrolase 27 family.</text>
</comment>
<evidence type="ECO:0000313" key="14">
    <source>
        <dbReference type="Proteomes" id="UP001497525"/>
    </source>
</evidence>
<feature type="chain" id="PRO_5043483659" description="Alpha-galactosidase" evidence="11">
    <location>
        <begin position="27"/>
        <end position="436"/>
    </location>
</feature>
<dbReference type="AlphaFoldDB" id="A0AAV2TA60"/>
<evidence type="ECO:0000256" key="6">
    <source>
        <dbReference type="ARBA" id="ARBA00023157"/>
    </source>
</evidence>
<dbReference type="GO" id="GO:0006629">
    <property type="term" value="P:lipid metabolic process"/>
    <property type="evidence" value="ECO:0007669"/>
    <property type="project" value="UniProtKB-KW"/>
</dbReference>
<evidence type="ECO:0000256" key="3">
    <source>
        <dbReference type="ARBA" id="ARBA00011738"/>
    </source>
</evidence>
<organism evidence="13 14">
    <name type="scientific">Calicophoron daubneyi</name>
    <name type="common">Rumen fluke</name>
    <name type="synonym">Paramphistomum daubneyi</name>
    <dbReference type="NCBI Taxonomy" id="300641"/>
    <lineage>
        <taxon>Eukaryota</taxon>
        <taxon>Metazoa</taxon>
        <taxon>Spiralia</taxon>
        <taxon>Lophotrochozoa</taxon>
        <taxon>Platyhelminthes</taxon>
        <taxon>Trematoda</taxon>
        <taxon>Digenea</taxon>
        <taxon>Plagiorchiida</taxon>
        <taxon>Pronocephalata</taxon>
        <taxon>Paramphistomoidea</taxon>
        <taxon>Paramphistomidae</taxon>
        <taxon>Calicophoron</taxon>
    </lineage>
</organism>
<evidence type="ECO:0000313" key="13">
    <source>
        <dbReference type="EMBL" id="CAL5134382.1"/>
    </source>
</evidence>
<evidence type="ECO:0000256" key="1">
    <source>
        <dbReference type="ARBA" id="ARBA00004371"/>
    </source>
</evidence>
<sequence>MCSQRMNAWATVICLIFLLMTYEVDTLDNGLALRPPMGWMSWQRFRCQTDCSRYPDDCLSEKLIKRTADKLVETKLKDAGYVYVIIDDCWPTMARDPQTHELLPDPSRFPSGLRELSDYIHKRGLLFGIYLDYGKYTCAGYPGTLGHLEEDAKSLAKWGVDYVKVDGCYADPREMPDGYQLLGKYLNQTGRPIVYSCSYPAYINWLDKPDAIDWKRLATNCNLWRMLEDVQDSWASVTSILKHYATHEDLMFSTNGVGHWNDMDMLLLGNYGLSEDQMRVQMGVWSLLSVPLLLSADLDTIDPVSLSLAKNPRLLELNQDISGWQSARKVKEVDGVQVWVRNLGKDWALAFIRFADGGFPMRIEMTLEQIDTRIAPEVYEFVDIFTGETVGKRNVQDQWAVKVNPSGIVLYRLKPTPNFEDNPWSLLAMRLGQLMV</sequence>
<dbReference type="PROSITE" id="PS00512">
    <property type="entry name" value="ALPHA_GALACTOSIDASE"/>
    <property type="match status" value="1"/>
</dbReference>
<dbReference type="InterPro" id="IPR017853">
    <property type="entry name" value="GH"/>
</dbReference>
<evidence type="ECO:0000256" key="8">
    <source>
        <dbReference type="ARBA" id="ARBA00023228"/>
    </source>
</evidence>
<keyword evidence="5" id="KW-0443">Lipid metabolism</keyword>
<comment type="subunit">
    <text evidence="3 10">Homodimer.</text>
</comment>
<dbReference type="PRINTS" id="PR00740">
    <property type="entry name" value="GLHYDRLASE27"/>
</dbReference>
<dbReference type="Pfam" id="PF16499">
    <property type="entry name" value="Melibiase_2"/>
    <property type="match status" value="1"/>
</dbReference>
<dbReference type="Proteomes" id="UP001497525">
    <property type="component" value="Unassembled WGS sequence"/>
</dbReference>
<gene>
    <name evidence="13" type="ORF">CDAUBV1_LOCUS7741</name>
</gene>
<dbReference type="InterPro" id="IPR000111">
    <property type="entry name" value="Glyco_hydro_27/36_CS"/>
</dbReference>
<dbReference type="InterPro" id="IPR035373">
    <property type="entry name" value="Melibiase/NAGA_C"/>
</dbReference>
<dbReference type="EMBL" id="CAXLJL010000201">
    <property type="protein sequence ID" value="CAL5134382.1"/>
    <property type="molecule type" value="Genomic_DNA"/>
</dbReference>
<evidence type="ECO:0000256" key="2">
    <source>
        <dbReference type="ARBA" id="ARBA00009743"/>
    </source>
</evidence>
<dbReference type="FunFam" id="3.20.20.70:FF:000197">
    <property type="entry name" value="Alpha-galactosidase"/>
    <property type="match status" value="1"/>
</dbReference>
<keyword evidence="7" id="KW-0325">Glycoprotein</keyword>
<dbReference type="GO" id="GO:0016139">
    <property type="term" value="P:glycoside catabolic process"/>
    <property type="evidence" value="ECO:0007669"/>
    <property type="project" value="TreeGrafter"/>
</dbReference>
<name>A0AAV2TA60_CALDB</name>
<keyword evidence="6 10" id="KW-1015">Disulfide bond</keyword>
<dbReference type="SUPFAM" id="SSF51445">
    <property type="entry name" value="(Trans)glycosidases"/>
    <property type="match status" value="1"/>
</dbReference>
<evidence type="ECO:0000256" key="5">
    <source>
        <dbReference type="ARBA" id="ARBA00023098"/>
    </source>
</evidence>